<name>Q01ZZ2_SOLUE</name>
<proteinExistence type="predicted"/>
<organism evidence="1">
    <name type="scientific">Solibacter usitatus (strain Ellin6076)</name>
    <dbReference type="NCBI Taxonomy" id="234267"/>
    <lineage>
        <taxon>Bacteria</taxon>
        <taxon>Pseudomonadati</taxon>
        <taxon>Acidobacteriota</taxon>
        <taxon>Terriglobia</taxon>
        <taxon>Bryobacterales</taxon>
        <taxon>Solibacteraceae</taxon>
        <taxon>Candidatus Solibacter</taxon>
    </lineage>
</organism>
<reference evidence="1" key="1">
    <citation type="submission" date="2006-10" db="EMBL/GenBank/DDBJ databases">
        <title>Complete sequence of Solibacter usitatus Ellin6076.</title>
        <authorList>
            <consortium name="US DOE Joint Genome Institute"/>
            <person name="Copeland A."/>
            <person name="Lucas S."/>
            <person name="Lapidus A."/>
            <person name="Barry K."/>
            <person name="Detter J.C."/>
            <person name="Glavina del Rio T."/>
            <person name="Hammon N."/>
            <person name="Israni S."/>
            <person name="Dalin E."/>
            <person name="Tice H."/>
            <person name="Pitluck S."/>
            <person name="Thompson L.S."/>
            <person name="Brettin T."/>
            <person name="Bruce D."/>
            <person name="Han C."/>
            <person name="Tapia R."/>
            <person name="Gilna P."/>
            <person name="Schmutz J."/>
            <person name="Larimer F."/>
            <person name="Land M."/>
            <person name="Hauser L."/>
            <person name="Kyrpides N."/>
            <person name="Mikhailova N."/>
            <person name="Janssen P.H."/>
            <person name="Kuske C.R."/>
            <person name="Richardson P."/>
        </authorList>
    </citation>
    <scope>NUCLEOTIDE SEQUENCE</scope>
    <source>
        <strain evidence="1">Ellin6076</strain>
    </source>
</reference>
<dbReference type="KEGG" id="sus:Acid_3803"/>
<dbReference type="eggNOG" id="ENOG5032M5G">
    <property type="taxonomic scope" value="Bacteria"/>
</dbReference>
<dbReference type="HOGENOM" id="CLU_1365442_0_0_0"/>
<evidence type="ECO:0000313" key="1">
    <source>
        <dbReference type="EMBL" id="ABJ84773.1"/>
    </source>
</evidence>
<dbReference type="STRING" id="234267.Acid_3803"/>
<dbReference type="OrthoDB" id="7533449at2"/>
<protein>
    <submittedName>
        <fullName evidence="1">Uncharacterized protein</fullName>
    </submittedName>
</protein>
<sequence>MRALWLLLMPALAWGQFHRAEQDREIRYWLEVPETHQFRISHDFTITLVGQKSAHSFVRKGSTVNADAKMYNLDTGEALPTKRVSGKSVNALGYYPTPTGDDSVVVQADFPKPVGEGESVRVRCVESYTDAAGYYVKDGDLVWSRTLGRPLNYVTLPAGWMLTRLNTPATVTLDAEGRVTLRFTNIRNDNLAVEIHARKR</sequence>
<gene>
    <name evidence="1" type="ordered locus">Acid_3803</name>
</gene>
<accession>Q01ZZ2</accession>
<dbReference type="InParanoid" id="Q01ZZ2"/>
<dbReference type="EMBL" id="CP000473">
    <property type="protein sequence ID" value="ABJ84773.1"/>
    <property type="molecule type" value="Genomic_DNA"/>
</dbReference>
<dbReference type="AlphaFoldDB" id="Q01ZZ2"/>